<evidence type="ECO:0000313" key="2">
    <source>
        <dbReference type="EMBL" id="KAG8229035.1"/>
    </source>
</evidence>
<feature type="compositionally biased region" description="Basic and acidic residues" evidence="1">
    <location>
        <begin position="293"/>
        <end position="304"/>
    </location>
</feature>
<dbReference type="Proteomes" id="UP000792457">
    <property type="component" value="Unassembled WGS sequence"/>
</dbReference>
<evidence type="ECO:0000256" key="1">
    <source>
        <dbReference type="SAM" id="MobiDB-lite"/>
    </source>
</evidence>
<feature type="compositionally biased region" description="Acidic residues" evidence="1">
    <location>
        <begin position="116"/>
        <end position="128"/>
    </location>
</feature>
<reference evidence="2" key="1">
    <citation type="submission" date="2013-04" db="EMBL/GenBank/DDBJ databases">
        <authorList>
            <person name="Qu J."/>
            <person name="Murali S.C."/>
            <person name="Bandaranaike D."/>
            <person name="Bellair M."/>
            <person name="Blankenburg K."/>
            <person name="Chao H."/>
            <person name="Dinh H."/>
            <person name="Doddapaneni H."/>
            <person name="Downs B."/>
            <person name="Dugan-Rocha S."/>
            <person name="Elkadiri S."/>
            <person name="Gnanaolivu R.D."/>
            <person name="Hernandez B."/>
            <person name="Javaid M."/>
            <person name="Jayaseelan J.C."/>
            <person name="Lee S."/>
            <person name="Li M."/>
            <person name="Ming W."/>
            <person name="Munidasa M."/>
            <person name="Muniz J."/>
            <person name="Nguyen L."/>
            <person name="Ongeri F."/>
            <person name="Osuji N."/>
            <person name="Pu L.-L."/>
            <person name="Puazo M."/>
            <person name="Qu C."/>
            <person name="Quiroz J."/>
            <person name="Raj R."/>
            <person name="Weissenberger G."/>
            <person name="Xin Y."/>
            <person name="Zou X."/>
            <person name="Han Y."/>
            <person name="Richards S."/>
            <person name="Worley K."/>
            <person name="Muzny D."/>
            <person name="Gibbs R."/>
        </authorList>
    </citation>
    <scope>NUCLEOTIDE SEQUENCE</scope>
    <source>
        <strain evidence="2">Sampled in the wild</strain>
    </source>
</reference>
<feature type="region of interest" description="Disordered" evidence="1">
    <location>
        <begin position="259"/>
        <end position="322"/>
    </location>
</feature>
<feature type="compositionally biased region" description="Pro residues" evidence="1">
    <location>
        <begin position="268"/>
        <end position="291"/>
    </location>
</feature>
<gene>
    <name evidence="2" type="ORF">J437_LFUL007590</name>
</gene>
<sequence>MVEQPALPLSPPPSISHHHHHHSDHHLASSTRDIVDPNETNPLRMLRSGFGVRPRVRGNKHHSVHSLHDRTKVAPRQQQRHASVGERNGRALLPRPPSDVAGVTSILPSQVASTTPDEESGEEDEDEGNPIPLPPRDRSRSMPEQPRHHRKHPLVFPGVGTSHTLGHVSSGGGSQSSLDGSASHNNIRTDVADAQFNEVSADDKRPRSPSKSPGILCNMDDSFENQIASELDALDNIPEEETAVVPPVLPIHPQRHSVHVVHQSFPHPSQPPPPPPTSVPPSTPSPTPPSIPRHSEEEEDSSCKEEEDVDANDNGDSQMLRNGDHVSCEDLLEFACDGPNVRRTRGRARGVDSDEVRIMGKVLGKEVSKEACVSALNSTDWDVHRAIKVVHLQTLLLSSSSSSAIHSTNSSSYGLSSPLLPGTVDPMSAFEALSVCGWDVARAAGWYLAGKEEGDTTEV</sequence>
<dbReference type="EMBL" id="KZ308407">
    <property type="protein sequence ID" value="KAG8229035.1"/>
    <property type="molecule type" value="Genomic_DNA"/>
</dbReference>
<organism evidence="2 3">
    <name type="scientific">Ladona fulva</name>
    <name type="common">Scarce chaser dragonfly</name>
    <name type="synonym">Libellula fulva</name>
    <dbReference type="NCBI Taxonomy" id="123851"/>
    <lineage>
        <taxon>Eukaryota</taxon>
        <taxon>Metazoa</taxon>
        <taxon>Ecdysozoa</taxon>
        <taxon>Arthropoda</taxon>
        <taxon>Hexapoda</taxon>
        <taxon>Insecta</taxon>
        <taxon>Pterygota</taxon>
        <taxon>Palaeoptera</taxon>
        <taxon>Odonata</taxon>
        <taxon>Epiprocta</taxon>
        <taxon>Anisoptera</taxon>
        <taxon>Libelluloidea</taxon>
        <taxon>Libellulidae</taxon>
        <taxon>Ladona</taxon>
    </lineage>
</organism>
<comment type="caution">
    <text evidence="2">The sequence shown here is derived from an EMBL/GenBank/DDBJ whole genome shotgun (WGS) entry which is preliminary data.</text>
</comment>
<feature type="region of interest" description="Disordered" evidence="1">
    <location>
        <begin position="197"/>
        <end position="219"/>
    </location>
</feature>
<feature type="compositionally biased region" description="Basic residues" evidence="1">
    <location>
        <begin position="54"/>
        <end position="65"/>
    </location>
</feature>
<evidence type="ECO:0000313" key="3">
    <source>
        <dbReference type="Proteomes" id="UP000792457"/>
    </source>
</evidence>
<dbReference type="AlphaFoldDB" id="A0A8K0K886"/>
<protein>
    <submittedName>
        <fullName evidence="2">Uncharacterized protein</fullName>
    </submittedName>
</protein>
<proteinExistence type="predicted"/>
<keyword evidence="3" id="KW-1185">Reference proteome</keyword>
<dbReference type="OrthoDB" id="4062651at2759"/>
<accession>A0A8K0K886</accession>
<feature type="compositionally biased region" description="Polar residues" evidence="1">
    <location>
        <begin position="106"/>
        <end position="115"/>
    </location>
</feature>
<name>A0A8K0K886_LADFU</name>
<reference evidence="2" key="2">
    <citation type="submission" date="2017-10" db="EMBL/GenBank/DDBJ databases">
        <title>Ladona fulva Genome sequencing and assembly.</title>
        <authorList>
            <person name="Murali S."/>
            <person name="Richards S."/>
            <person name="Bandaranaike D."/>
            <person name="Bellair M."/>
            <person name="Blankenburg K."/>
            <person name="Chao H."/>
            <person name="Dinh H."/>
            <person name="Doddapaneni H."/>
            <person name="Dugan-Rocha S."/>
            <person name="Elkadiri S."/>
            <person name="Gnanaolivu R."/>
            <person name="Hernandez B."/>
            <person name="Skinner E."/>
            <person name="Javaid M."/>
            <person name="Lee S."/>
            <person name="Li M."/>
            <person name="Ming W."/>
            <person name="Munidasa M."/>
            <person name="Muniz J."/>
            <person name="Nguyen L."/>
            <person name="Hughes D."/>
            <person name="Osuji N."/>
            <person name="Pu L.-L."/>
            <person name="Puazo M."/>
            <person name="Qu C."/>
            <person name="Quiroz J."/>
            <person name="Raj R."/>
            <person name="Weissenberger G."/>
            <person name="Xin Y."/>
            <person name="Zou X."/>
            <person name="Han Y."/>
            <person name="Worley K."/>
            <person name="Muzny D."/>
            <person name="Gibbs R."/>
        </authorList>
    </citation>
    <scope>NUCLEOTIDE SEQUENCE</scope>
    <source>
        <strain evidence="2">Sampled in the wild</strain>
    </source>
</reference>
<feature type="region of interest" description="Disordered" evidence="1">
    <location>
        <begin position="1"/>
        <end position="185"/>
    </location>
</feature>